<keyword evidence="3" id="KW-1185">Reference proteome</keyword>
<keyword evidence="1" id="KW-1133">Transmembrane helix</keyword>
<evidence type="ECO:0000256" key="1">
    <source>
        <dbReference type="SAM" id="Phobius"/>
    </source>
</evidence>
<dbReference type="EMBL" id="QKYT01000040">
    <property type="protein sequence ID" value="RIA96701.1"/>
    <property type="molecule type" value="Genomic_DNA"/>
</dbReference>
<dbReference type="Proteomes" id="UP000265703">
    <property type="component" value="Unassembled WGS sequence"/>
</dbReference>
<feature type="transmembrane region" description="Helical" evidence="1">
    <location>
        <begin position="36"/>
        <end position="63"/>
    </location>
</feature>
<reference evidence="2 3" key="1">
    <citation type="submission" date="2018-06" db="EMBL/GenBank/DDBJ databases">
        <title>Comparative genomics reveals the genomic features of Rhizophagus irregularis, R. cerebriforme, R. diaphanum and Gigaspora rosea, and their symbiotic lifestyle signature.</title>
        <authorList>
            <person name="Morin E."/>
            <person name="San Clemente H."/>
            <person name="Chen E.C.H."/>
            <person name="De La Providencia I."/>
            <person name="Hainaut M."/>
            <person name="Kuo A."/>
            <person name="Kohler A."/>
            <person name="Murat C."/>
            <person name="Tang N."/>
            <person name="Roy S."/>
            <person name="Loubradou J."/>
            <person name="Henrissat B."/>
            <person name="Grigoriev I.V."/>
            <person name="Corradi N."/>
            <person name="Roux C."/>
            <person name="Martin F.M."/>
        </authorList>
    </citation>
    <scope>NUCLEOTIDE SEQUENCE [LARGE SCALE GENOMIC DNA]</scope>
    <source>
        <strain evidence="2 3">DAOM 227022</strain>
    </source>
</reference>
<name>A0A397TNT1_9GLOM</name>
<feature type="transmembrane region" description="Helical" evidence="1">
    <location>
        <begin position="268"/>
        <end position="291"/>
    </location>
</feature>
<proteinExistence type="predicted"/>
<dbReference type="AlphaFoldDB" id="A0A397TNT1"/>
<dbReference type="OrthoDB" id="2338473at2759"/>
<evidence type="ECO:0000313" key="3">
    <source>
        <dbReference type="Proteomes" id="UP000265703"/>
    </source>
</evidence>
<keyword evidence="1" id="KW-0472">Membrane</keyword>
<protein>
    <submittedName>
        <fullName evidence="2">Uncharacterized protein</fullName>
    </submittedName>
</protein>
<keyword evidence="1" id="KW-0812">Transmembrane</keyword>
<accession>A0A397TNT1</accession>
<sequence length="377" mass="43177">MISNYIKEKLSIRPKEIKEIILNYIRNKLSLRPIEFYLCKLITIVIFLGIILVVLVVLSIGVFNDLPTVTFENSQIVQFPAPVISMQLAEQPFIISCNFLKYDYFDDIANSNDCLSHITQPTLNPNNGLYTGKFSPNGITFPDNEPSQTLKRILFKFDIINDTIFIDGSPPVFTINIFDSTNLNMANAMYNETIYHIRMNQKVRKVLRGSFRNDLGLPPIYDTQTYTTTTIYPTTRNSSYFETAASGFMIDPVNFVAETQTDQRNKNFLSVISNVLAVGGFLLALYTYLFGVKAIKRWGFMDRKIFKDTTLESLRRIGLNPESLTSTRNNNNIRNITSNEEIIELLNEEINVLKNLLKHIVDISWLSDENNEVEQVV</sequence>
<evidence type="ECO:0000313" key="2">
    <source>
        <dbReference type="EMBL" id="RIA96701.1"/>
    </source>
</evidence>
<comment type="caution">
    <text evidence="2">The sequence shown here is derived from an EMBL/GenBank/DDBJ whole genome shotgun (WGS) entry which is preliminary data.</text>
</comment>
<gene>
    <name evidence="2" type="ORF">C1645_815010</name>
</gene>
<organism evidence="2 3">
    <name type="scientific">Glomus cerebriforme</name>
    <dbReference type="NCBI Taxonomy" id="658196"/>
    <lineage>
        <taxon>Eukaryota</taxon>
        <taxon>Fungi</taxon>
        <taxon>Fungi incertae sedis</taxon>
        <taxon>Mucoromycota</taxon>
        <taxon>Glomeromycotina</taxon>
        <taxon>Glomeromycetes</taxon>
        <taxon>Glomerales</taxon>
        <taxon>Glomeraceae</taxon>
        <taxon>Glomus</taxon>
    </lineage>
</organism>